<dbReference type="PIRSF" id="PIRSF001553">
    <property type="entry name" value="SucCS_alpha"/>
    <property type="match status" value="1"/>
</dbReference>
<sequence length="293" mass="31633">MAILIDEKSRILIQGMTGSVGQIFAKRMLTYQTPLVAGVTPGKGRQVLFGVPIYSTVLEAVQETAANVSLVIVPPNVVKEAVFEAIDAGIKTIVIYSEGVPVHDSIRMIEYAKLKDVLVFGPNSAGVVSPRKANVSDLDDSILQPGKIGIVSKSGTLTYEVVEILKDLSFGISTIVCLGGDPVIGVQHDQILELFEQDMETEAIIYIGEIGGNDEKRSAEVIKQMEKPVFSYVAGKHAPVGKRMGHAGAIIHREDESASNKQQILKESGALVVDIITDLRSVLATYPFTFRQV</sequence>
<dbReference type="Gene3D" id="3.40.50.261">
    <property type="entry name" value="Succinyl-CoA synthetase domains"/>
    <property type="match status" value="1"/>
</dbReference>
<proteinExistence type="predicted"/>
<dbReference type="GO" id="GO:0006099">
    <property type="term" value="P:tricarboxylic acid cycle"/>
    <property type="evidence" value="ECO:0007669"/>
    <property type="project" value="TreeGrafter"/>
</dbReference>
<keyword evidence="6" id="KW-1185">Reference proteome</keyword>
<dbReference type="Pfam" id="PF00549">
    <property type="entry name" value="Ligase_CoA"/>
    <property type="match status" value="1"/>
</dbReference>
<keyword evidence="1" id="KW-0436">Ligase</keyword>
<gene>
    <name evidence="5" type="ORF">SAMN05444392_10120</name>
</gene>
<evidence type="ECO:0000313" key="5">
    <source>
        <dbReference type="EMBL" id="SHE32749.1"/>
    </source>
</evidence>
<reference evidence="5 6" key="1">
    <citation type="submission" date="2016-11" db="EMBL/GenBank/DDBJ databases">
        <authorList>
            <person name="Jaros S."/>
            <person name="Januszkiewicz K."/>
            <person name="Wedrychowicz H."/>
        </authorList>
    </citation>
    <scope>NUCLEOTIDE SEQUENCE [LARGE SCALE GENOMIC DNA]</scope>
    <source>
        <strain evidence="5 6">DSM 44666</strain>
    </source>
</reference>
<dbReference type="OrthoDB" id="9807196at2"/>
<evidence type="ECO:0000256" key="1">
    <source>
        <dbReference type="ARBA" id="ARBA00022598"/>
    </source>
</evidence>
<dbReference type="InterPro" id="IPR005810">
    <property type="entry name" value="CoA_lig_alpha"/>
</dbReference>
<name>A0A1M4SKN5_9BACL</name>
<protein>
    <submittedName>
        <fullName evidence="5">Succinyl-CoA synthetase alpha subunit</fullName>
    </submittedName>
</protein>
<dbReference type="EMBL" id="FQVL01000001">
    <property type="protein sequence ID" value="SHE32749.1"/>
    <property type="molecule type" value="Genomic_DNA"/>
</dbReference>
<dbReference type="PROSITE" id="PS00399">
    <property type="entry name" value="SUCCINYL_COA_LIG_2"/>
    <property type="match status" value="1"/>
</dbReference>
<dbReference type="Pfam" id="PF02629">
    <property type="entry name" value="CoA_binding"/>
    <property type="match status" value="1"/>
</dbReference>
<feature type="domain" description="CoA-binding" evidence="4">
    <location>
        <begin position="4"/>
        <end position="100"/>
    </location>
</feature>
<dbReference type="InterPro" id="IPR036291">
    <property type="entry name" value="NAD(P)-bd_dom_sf"/>
</dbReference>
<dbReference type="STRING" id="112248.SAMN05444392_10120"/>
<dbReference type="GO" id="GO:0004776">
    <property type="term" value="F:succinate-CoA ligase (GDP-forming) activity"/>
    <property type="evidence" value="ECO:0007669"/>
    <property type="project" value="TreeGrafter"/>
</dbReference>
<dbReference type="NCBIfam" id="NF004230">
    <property type="entry name" value="PRK05678.1"/>
    <property type="match status" value="1"/>
</dbReference>
<dbReference type="Gene3D" id="3.40.50.720">
    <property type="entry name" value="NAD(P)-binding Rossmann-like Domain"/>
    <property type="match status" value="1"/>
</dbReference>
<keyword evidence="2" id="KW-0547">Nucleotide-binding</keyword>
<dbReference type="GO" id="GO:0000166">
    <property type="term" value="F:nucleotide binding"/>
    <property type="evidence" value="ECO:0007669"/>
    <property type="project" value="UniProtKB-KW"/>
</dbReference>
<dbReference type="GO" id="GO:0004775">
    <property type="term" value="F:succinate-CoA ligase (ADP-forming) activity"/>
    <property type="evidence" value="ECO:0007669"/>
    <property type="project" value="TreeGrafter"/>
</dbReference>
<dbReference type="SUPFAM" id="SSF51735">
    <property type="entry name" value="NAD(P)-binding Rossmann-fold domains"/>
    <property type="match status" value="1"/>
</dbReference>
<evidence type="ECO:0000259" key="4">
    <source>
        <dbReference type="SMART" id="SM00881"/>
    </source>
</evidence>
<dbReference type="GO" id="GO:0009361">
    <property type="term" value="C:succinate-CoA ligase complex (ADP-forming)"/>
    <property type="evidence" value="ECO:0007669"/>
    <property type="project" value="TreeGrafter"/>
</dbReference>
<dbReference type="InterPro" id="IPR016102">
    <property type="entry name" value="Succinyl-CoA_synth-like"/>
</dbReference>
<evidence type="ECO:0000313" key="6">
    <source>
        <dbReference type="Proteomes" id="UP000184476"/>
    </source>
</evidence>
<dbReference type="InterPro" id="IPR005811">
    <property type="entry name" value="SUCC_ACL_C"/>
</dbReference>
<dbReference type="Proteomes" id="UP000184476">
    <property type="component" value="Unassembled WGS sequence"/>
</dbReference>
<dbReference type="PANTHER" id="PTHR11117">
    <property type="entry name" value="SUCCINYL-COA LIGASE SUBUNIT ALPHA"/>
    <property type="match status" value="1"/>
</dbReference>
<evidence type="ECO:0000256" key="3">
    <source>
        <dbReference type="PIRSR" id="PIRSR001553-1"/>
    </source>
</evidence>
<dbReference type="RefSeq" id="WP_073150016.1">
    <property type="nucleotide sequence ID" value="NZ_FQVL01000001.1"/>
</dbReference>
<dbReference type="InterPro" id="IPR003781">
    <property type="entry name" value="CoA-bd"/>
</dbReference>
<organism evidence="5 6">
    <name type="scientific">Seinonella peptonophila</name>
    <dbReference type="NCBI Taxonomy" id="112248"/>
    <lineage>
        <taxon>Bacteria</taxon>
        <taxon>Bacillati</taxon>
        <taxon>Bacillota</taxon>
        <taxon>Bacilli</taxon>
        <taxon>Bacillales</taxon>
        <taxon>Thermoactinomycetaceae</taxon>
        <taxon>Seinonella</taxon>
    </lineage>
</organism>
<dbReference type="PANTHER" id="PTHR11117:SF2">
    <property type="entry name" value="SUCCINATE--COA LIGASE [ADP_GDP-FORMING] SUBUNIT ALPHA, MITOCHONDRIAL"/>
    <property type="match status" value="1"/>
</dbReference>
<accession>A0A1M4SKN5</accession>
<feature type="active site" description="Tele-phosphohistidine intermediate" evidence="3">
    <location>
        <position position="246"/>
    </location>
</feature>
<dbReference type="SUPFAM" id="SSF52210">
    <property type="entry name" value="Succinyl-CoA synthetase domains"/>
    <property type="match status" value="1"/>
</dbReference>
<evidence type="ECO:0000256" key="2">
    <source>
        <dbReference type="ARBA" id="ARBA00022741"/>
    </source>
</evidence>
<dbReference type="PRINTS" id="PR01798">
    <property type="entry name" value="SCOASYNTHASE"/>
</dbReference>
<dbReference type="InterPro" id="IPR017440">
    <property type="entry name" value="Cit_synth/succinyl-CoA_lig_AS"/>
</dbReference>
<dbReference type="SMART" id="SM00881">
    <property type="entry name" value="CoA_binding"/>
    <property type="match status" value="1"/>
</dbReference>
<dbReference type="AlphaFoldDB" id="A0A1M4SKN5"/>